<feature type="non-terminal residue" evidence="1">
    <location>
        <position position="44"/>
    </location>
</feature>
<name>A0A699RIF2_TANCI</name>
<dbReference type="InterPro" id="IPR043128">
    <property type="entry name" value="Rev_trsase/Diguanyl_cyclase"/>
</dbReference>
<sequence length="44" mass="5175">MPFGLTNAPANKKEHEEHLSTILKLLKKEDLYAKFSKCEFWIPK</sequence>
<dbReference type="EMBL" id="BKCJ011100330">
    <property type="protein sequence ID" value="GFC85516.1"/>
    <property type="molecule type" value="Genomic_DNA"/>
</dbReference>
<gene>
    <name evidence="1" type="ORF">Tci_857486</name>
</gene>
<proteinExistence type="predicted"/>
<organism evidence="1">
    <name type="scientific">Tanacetum cinerariifolium</name>
    <name type="common">Dalmatian daisy</name>
    <name type="synonym">Chrysanthemum cinerariifolium</name>
    <dbReference type="NCBI Taxonomy" id="118510"/>
    <lineage>
        <taxon>Eukaryota</taxon>
        <taxon>Viridiplantae</taxon>
        <taxon>Streptophyta</taxon>
        <taxon>Embryophyta</taxon>
        <taxon>Tracheophyta</taxon>
        <taxon>Spermatophyta</taxon>
        <taxon>Magnoliopsida</taxon>
        <taxon>eudicotyledons</taxon>
        <taxon>Gunneridae</taxon>
        <taxon>Pentapetalae</taxon>
        <taxon>asterids</taxon>
        <taxon>campanulids</taxon>
        <taxon>Asterales</taxon>
        <taxon>Asteraceae</taxon>
        <taxon>Asteroideae</taxon>
        <taxon>Anthemideae</taxon>
        <taxon>Anthemidinae</taxon>
        <taxon>Tanacetum</taxon>
    </lineage>
</organism>
<dbReference type="InterPro" id="IPR043502">
    <property type="entry name" value="DNA/RNA_pol_sf"/>
</dbReference>
<keyword evidence="1" id="KW-0695">RNA-directed DNA polymerase</keyword>
<reference evidence="1" key="1">
    <citation type="journal article" date="2019" name="Sci. Rep.">
        <title>Draft genome of Tanacetum cinerariifolium, the natural source of mosquito coil.</title>
        <authorList>
            <person name="Yamashiro T."/>
            <person name="Shiraishi A."/>
            <person name="Satake H."/>
            <person name="Nakayama K."/>
        </authorList>
    </citation>
    <scope>NUCLEOTIDE SEQUENCE</scope>
</reference>
<dbReference type="AlphaFoldDB" id="A0A699RIF2"/>
<keyword evidence="1" id="KW-0808">Transferase</keyword>
<comment type="caution">
    <text evidence="1">The sequence shown here is derived from an EMBL/GenBank/DDBJ whole genome shotgun (WGS) entry which is preliminary data.</text>
</comment>
<protein>
    <submittedName>
        <fullName evidence="1">Reverse transcriptase</fullName>
    </submittedName>
</protein>
<evidence type="ECO:0000313" key="1">
    <source>
        <dbReference type="EMBL" id="GFC85516.1"/>
    </source>
</evidence>
<dbReference type="GO" id="GO:0003964">
    <property type="term" value="F:RNA-directed DNA polymerase activity"/>
    <property type="evidence" value="ECO:0007669"/>
    <property type="project" value="UniProtKB-KW"/>
</dbReference>
<accession>A0A699RIF2</accession>
<keyword evidence="1" id="KW-0548">Nucleotidyltransferase</keyword>
<dbReference type="SUPFAM" id="SSF56672">
    <property type="entry name" value="DNA/RNA polymerases"/>
    <property type="match status" value="1"/>
</dbReference>
<dbReference type="Gene3D" id="3.30.70.270">
    <property type="match status" value="1"/>
</dbReference>